<feature type="transmembrane region" description="Helical" evidence="1">
    <location>
        <begin position="30"/>
        <end position="48"/>
    </location>
</feature>
<dbReference type="EMBL" id="CP021235">
    <property type="protein sequence ID" value="ARS37269.1"/>
    <property type="molecule type" value="Genomic_DNA"/>
</dbReference>
<sequence>MGIFGFILWIALCFAVSSFAKDRNISSTTAFIVALFLSPLVGFIVVALSSKKAPHQWKAYVEAGKKAEYKGEFKEAVNYYKDAMYHLENDYSNLSDKDEEVRNGRLDQIRMKIEELNKNIIS</sequence>
<name>A0A1X9YWL4_9BACT</name>
<dbReference type="Proteomes" id="UP000266292">
    <property type="component" value="Chromosome"/>
</dbReference>
<reference evidence="3" key="1">
    <citation type="submission" date="2017-05" db="EMBL/GenBank/DDBJ databases">
        <authorList>
            <person name="Ray J."/>
            <person name="Price M."/>
            <person name="Deutschbauer A."/>
        </authorList>
    </citation>
    <scope>NUCLEOTIDE SEQUENCE [LARGE SCALE GENOMIC DNA]</scope>
    <source>
        <strain evidence="3">DSM 19842</strain>
    </source>
</reference>
<keyword evidence="1" id="KW-1133">Transmembrane helix</keyword>
<dbReference type="KEGG" id="pact:CA264_18590"/>
<protein>
    <submittedName>
        <fullName evidence="2">Uncharacterized protein</fullName>
    </submittedName>
</protein>
<gene>
    <name evidence="2" type="ORF">CA264_18590</name>
</gene>
<keyword evidence="1" id="KW-0812">Transmembrane</keyword>
<organism evidence="2 3">
    <name type="scientific">Pontibacter actiniarum</name>
    <dbReference type="NCBI Taxonomy" id="323450"/>
    <lineage>
        <taxon>Bacteria</taxon>
        <taxon>Pseudomonadati</taxon>
        <taxon>Bacteroidota</taxon>
        <taxon>Cytophagia</taxon>
        <taxon>Cytophagales</taxon>
        <taxon>Hymenobacteraceae</taxon>
        <taxon>Pontibacter</taxon>
    </lineage>
</organism>
<dbReference type="RefSeq" id="WP_025608906.1">
    <property type="nucleotide sequence ID" value="NZ_CP021235.1"/>
</dbReference>
<dbReference type="AlphaFoldDB" id="A0A1X9YWL4"/>
<evidence type="ECO:0000256" key="1">
    <source>
        <dbReference type="SAM" id="Phobius"/>
    </source>
</evidence>
<evidence type="ECO:0000313" key="2">
    <source>
        <dbReference type="EMBL" id="ARS37269.1"/>
    </source>
</evidence>
<keyword evidence="1" id="KW-0472">Membrane</keyword>
<evidence type="ECO:0000313" key="3">
    <source>
        <dbReference type="Proteomes" id="UP000266292"/>
    </source>
</evidence>
<keyword evidence="3" id="KW-1185">Reference proteome</keyword>
<proteinExistence type="predicted"/>
<accession>A0A1X9YWL4</accession>